<name>A0A6B3NHP0_9CYAN</name>
<organism evidence="1">
    <name type="scientific">Symploca sp. SIO1C4</name>
    <dbReference type="NCBI Taxonomy" id="2607765"/>
    <lineage>
        <taxon>Bacteria</taxon>
        <taxon>Bacillati</taxon>
        <taxon>Cyanobacteriota</taxon>
        <taxon>Cyanophyceae</taxon>
        <taxon>Coleofasciculales</taxon>
        <taxon>Coleofasciculaceae</taxon>
        <taxon>Symploca</taxon>
    </lineage>
</organism>
<accession>A0A6B3NHP0</accession>
<dbReference type="EMBL" id="JAAHFQ010000480">
    <property type="protein sequence ID" value="NER30062.1"/>
    <property type="molecule type" value="Genomic_DNA"/>
</dbReference>
<comment type="caution">
    <text evidence="1">The sequence shown here is derived from an EMBL/GenBank/DDBJ whole genome shotgun (WGS) entry which is preliminary data.</text>
</comment>
<proteinExistence type="predicted"/>
<sequence>MTVLIAQVTFSSAFAQEDSSSIVVDTQAPEAVNTEAELSECNQPTANGEKVLSSNCRQAATVSETKLTYPQPPHPYDIEAIEKFDAELYGEGN</sequence>
<protein>
    <submittedName>
        <fullName evidence="1">Uncharacterized protein</fullName>
    </submittedName>
</protein>
<gene>
    <name evidence="1" type="ORF">F6J89_21185</name>
</gene>
<evidence type="ECO:0000313" key="1">
    <source>
        <dbReference type="EMBL" id="NER30062.1"/>
    </source>
</evidence>
<dbReference type="AlphaFoldDB" id="A0A6B3NHP0"/>
<reference evidence="1" key="1">
    <citation type="submission" date="2019-11" db="EMBL/GenBank/DDBJ databases">
        <title>Genomic insights into an expanded diversity of filamentous marine cyanobacteria reveals the extraordinary biosynthetic potential of Moorea and Okeania.</title>
        <authorList>
            <person name="Ferreira Leao T."/>
            <person name="Wang M."/>
            <person name="Moss N."/>
            <person name="Da Silva R."/>
            <person name="Sanders J."/>
            <person name="Nurk S."/>
            <person name="Gurevich A."/>
            <person name="Humphrey G."/>
            <person name="Reher R."/>
            <person name="Zhu Q."/>
            <person name="Belda-Ferre P."/>
            <person name="Glukhov E."/>
            <person name="Rex R."/>
            <person name="Dorrestein P.C."/>
            <person name="Knight R."/>
            <person name="Pevzner P."/>
            <person name="Gerwick W.H."/>
            <person name="Gerwick L."/>
        </authorList>
    </citation>
    <scope>NUCLEOTIDE SEQUENCE</scope>
    <source>
        <strain evidence="1">SIO1C4</strain>
    </source>
</reference>